<dbReference type="AlphaFoldDB" id="A0A1H2IFH3"/>
<proteinExistence type="predicted"/>
<dbReference type="Proteomes" id="UP000182977">
    <property type="component" value="Chromosome I"/>
</dbReference>
<keyword evidence="1" id="KW-0812">Transmembrane</keyword>
<evidence type="ECO:0000256" key="1">
    <source>
        <dbReference type="SAM" id="Phobius"/>
    </source>
</evidence>
<dbReference type="EMBL" id="LT629791">
    <property type="protein sequence ID" value="SDU42843.1"/>
    <property type="molecule type" value="Genomic_DNA"/>
</dbReference>
<organism evidence="2 3">
    <name type="scientific">Jiangella alkaliphila</name>
    <dbReference type="NCBI Taxonomy" id="419479"/>
    <lineage>
        <taxon>Bacteria</taxon>
        <taxon>Bacillati</taxon>
        <taxon>Actinomycetota</taxon>
        <taxon>Actinomycetes</taxon>
        <taxon>Jiangellales</taxon>
        <taxon>Jiangellaceae</taxon>
        <taxon>Jiangella</taxon>
    </lineage>
</organism>
<accession>A0A1H2IFH3</accession>
<name>A0A1H2IFH3_9ACTN</name>
<sequence length="139" mass="14667">MADLPDWLAGITIEQIVGLMIALSVASFAGRKLWRGTRRLGALVDDLLGTPARPGVEARPGLMERVAGVEATTSATAAQLETTAGKVDTVHHQVLPNGGTSLRDEVTRTSAGLADAVERLDALDARLKAVEERTGEEEP</sequence>
<keyword evidence="3" id="KW-1185">Reference proteome</keyword>
<feature type="transmembrane region" description="Helical" evidence="1">
    <location>
        <begin position="6"/>
        <end position="29"/>
    </location>
</feature>
<keyword evidence="1" id="KW-1133">Transmembrane helix</keyword>
<dbReference type="OrthoDB" id="4231640at2"/>
<dbReference type="STRING" id="419479.SAMN04488563_1674"/>
<protein>
    <submittedName>
        <fullName evidence="2">Uncharacterized protein</fullName>
    </submittedName>
</protein>
<evidence type="ECO:0000313" key="2">
    <source>
        <dbReference type="EMBL" id="SDU42843.1"/>
    </source>
</evidence>
<keyword evidence="1" id="KW-0472">Membrane</keyword>
<reference evidence="3" key="1">
    <citation type="submission" date="2016-10" db="EMBL/GenBank/DDBJ databases">
        <authorList>
            <person name="Varghese N."/>
            <person name="Submissions S."/>
        </authorList>
    </citation>
    <scope>NUCLEOTIDE SEQUENCE [LARGE SCALE GENOMIC DNA]</scope>
    <source>
        <strain evidence="3">DSM 45079</strain>
    </source>
</reference>
<dbReference type="RefSeq" id="WP_052762882.1">
    <property type="nucleotide sequence ID" value="NZ_LBMC01000040.1"/>
</dbReference>
<gene>
    <name evidence="2" type="ORF">SAMN04488563_1674</name>
</gene>
<evidence type="ECO:0000313" key="3">
    <source>
        <dbReference type="Proteomes" id="UP000182977"/>
    </source>
</evidence>